<name>A0AAD4I521_9PLEO</name>
<proteinExistence type="predicted"/>
<reference evidence="1" key="1">
    <citation type="submission" date="2021-07" db="EMBL/GenBank/DDBJ databases">
        <title>Genome Resource of American Ginseng Black Spot Pathogen Alternaria panax.</title>
        <authorList>
            <person name="Qiu C."/>
            <person name="Wang W."/>
            <person name="Liu Z."/>
        </authorList>
    </citation>
    <scope>NUCLEOTIDE SEQUENCE</scope>
    <source>
        <strain evidence="1">BNCC115425</strain>
    </source>
</reference>
<dbReference type="AlphaFoldDB" id="A0AAD4I521"/>
<evidence type="ECO:0000313" key="1">
    <source>
        <dbReference type="EMBL" id="KAG9186043.1"/>
    </source>
</evidence>
<accession>A0AAD4I521</accession>
<protein>
    <submittedName>
        <fullName evidence="1">Uncharacterized protein</fullName>
    </submittedName>
</protein>
<organism evidence="1 2">
    <name type="scientific">Alternaria panax</name>
    <dbReference type="NCBI Taxonomy" id="48097"/>
    <lineage>
        <taxon>Eukaryota</taxon>
        <taxon>Fungi</taxon>
        <taxon>Dikarya</taxon>
        <taxon>Ascomycota</taxon>
        <taxon>Pezizomycotina</taxon>
        <taxon>Dothideomycetes</taxon>
        <taxon>Pleosporomycetidae</taxon>
        <taxon>Pleosporales</taxon>
        <taxon>Pleosporineae</taxon>
        <taxon>Pleosporaceae</taxon>
        <taxon>Alternaria</taxon>
        <taxon>Alternaria sect. Panax</taxon>
    </lineage>
</organism>
<comment type="caution">
    <text evidence="1">The sequence shown here is derived from an EMBL/GenBank/DDBJ whole genome shotgun (WGS) entry which is preliminary data.</text>
</comment>
<sequence>MTPANAKAQATIPFPKLPVELRTVIYLEAILPEDLTSQSQPLNLGAADARRGGDPLYLQWLEQLCRVNEATRIDVSSVLLQKAKLCLLYPKEAKRFTLFLESFPQADSQGFAAARNLDFQLFGRHRPSAGIANTYIELMSRCTELRQVQLKFEAEHMITGSCKWIENLKWPPTTLWAFDQTRIRQLEDVIAIYRLADLLELKKLHRLTIEAWPRIRMSDRHTTEDILVDCTPLMVSLAQWLREGFAAKGREVTVSYKEASSPGLRWSRRIQGV</sequence>
<dbReference type="EMBL" id="JAANER010000009">
    <property type="protein sequence ID" value="KAG9186043.1"/>
    <property type="molecule type" value="Genomic_DNA"/>
</dbReference>
<evidence type="ECO:0000313" key="2">
    <source>
        <dbReference type="Proteomes" id="UP001199106"/>
    </source>
</evidence>
<keyword evidence="2" id="KW-1185">Reference proteome</keyword>
<gene>
    <name evidence="1" type="ORF">G6011_02599</name>
</gene>
<dbReference type="Proteomes" id="UP001199106">
    <property type="component" value="Unassembled WGS sequence"/>
</dbReference>